<feature type="domain" description="O-methyltransferase C-terminal" evidence="4">
    <location>
        <begin position="126"/>
        <end position="340"/>
    </location>
</feature>
<evidence type="ECO:0000256" key="1">
    <source>
        <dbReference type="ARBA" id="ARBA00022603"/>
    </source>
</evidence>
<name>A0ABP0YA94_9ROSI</name>
<dbReference type="SUPFAM" id="SSF53335">
    <property type="entry name" value="S-adenosyl-L-methionine-dependent methyltransferases"/>
    <property type="match status" value="1"/>
</dbReference>
<evidence type="ECO:0000256" key="3">
    <source>
        <dbReference type="ARBA" id="ARBA00022691"/>
    </source>
</evidence>
<evidence type="ECO:0000313" key="6">
    <source>
        <dbReference type="EMBL" id="CAK9316026.1"/>
    </source>
</evidence>
<organism evidence="6 7">
    <name type="scientific">Citrullus colocynthis</name>
    <name type="common">colocynth</name>
    <dbReference type="NCBI Taxonomy" id="252529"/>
    <lineage>
        <taxon>Eukaryota</taxon>
        <taxon>Viridiplantae</taxon>
        <taxon>Streptophyta</taxon>
        <taxon>Embryophyta</taxon>
        <taxon>Tracheophyta</taxon>
        <taxon>Spermatophyta</taxon>
        <taxon>Magnoliopsida</taxon>
        <taxon>eudicotyledons</taxon>
        <taxon>Gunneridae</taxon>
        <taxon>Pentapetalae</taxon>
        <taxon>rosids</taxon>
        <taxon>fabids</taxon>
        <taxon>Cucurbitales</taxon>
        <taxon>Cucurbitaceae</taxon>
        <taxon>Benincaseae</taxon>
        <taxon>Citrullus</taxon>
    </lineage>
</organism>
<protein>
    <submittedName>
        <fullName evidence="6">Uncharacterized protein</fullName>
    </submittedName>
</protein>
<dbReference type="InterPro" id="IPR016461">
    <property type="entry name" value="COMT-like"/>
</dbReference>
<reference evidence="6 7" key="1">
    <citation type="submission" date="2024-03" db="EMBL/GenBank/DDBJ databases">
        <authorList>
            <person name="Gkanogiannis A."/>
            <person name="Becerra Lopez-Lavalle L."/>
        </authorList>
    </citation>
    <scope>NUCLEOTIDE SEQUENCE [LARGE SCALE GENOMIC DNA]</scope>
</reference>
<evidence type="ECO:0000256" key="2">
    <source>
        <dbReference type="ARBA" id="ARBA00022679"/>
    </source>
</evidence>
<sequence length="360" mass="40254">MAEEGIPIESKWKKEEEEEEAKIQIYKYVFGFAEAAVIKCAIELKIADAIESHGRPMNLLQLSTALNCSPPLLFRIMRFLIHRGIFKEETTTENLIAYSQTPLSHMLINVASLLVLENSPTIVESWHNLSGRIKNNETSNLLVPFEVAHGKDIWSYAATNQEFNIMFNEGLGCNARVITLPPIVERCGDIFNGVGSLVDVGGGNGTTLSILVKAFPWMKGINFDLPNVVSTSQDHNGVEHVGGSMFDFVPKADAAFFMWILHAWDDEDCIKILKNCREAIPENRGKVIIIDSVIDEKEENKMVSDVRLTLDIMMMTRSRKGKERTADEWTHLLINKAGFSRCTITPIPAAVPSIIQAFMS</sequence>
<proteinExistence type="predicted"/>
<dbReference type="InterPro" id="IPR029063">
    <property type="entry name" value="SAM-dependent_MTases_sf"/>
</dbReference>
<keyword evidence="3" id="KW-0949">S-adenosyl-L-methionine</keyword>
<dbReference type="SUPFAM" id="SSF46785">
    <property type="entry name" value="Winged helix' DNA-binding domain"/>
    <property type="match status" value="1"/>
</dbReference>
<dbReference type="InterPro" id="IPR036390">
    <property type="entry name" value="WH_DNA-bd_sf"/>
</dbReference>
<dbReference type="Proteomes" id="UP001642487">
    <property type="component" value="Chromosome 2"/>
</dbReference>
<evidence type="ECO:0000259" key="4">
    <source>
        <dbReference type="Pfam" id="PF00891"/>
    </source>
</evidence>
<keyword evidence="2" id="KW-0808">Transferase</keyword>
<feature type="domain" description="O-methyltransferase dimerisation" evidence="5">
    <location>
        <begin position="27"/>
        <end position="108"/>
    </location>
</feature>
<dbReference type="PIRSF" id="PIRSF005739">
    <property type="entry name" value="O-mtase"/>
    <property type="match status" value="1"/>
</dbReference>
<dbReference type="Gene3D" id="1.10.10.10">
    <property type="entry name" value="Winged helix-like DNA-binding domain superfamily/Winged helix DNA-binding domain"/>
    <property type="match status" value="1"/>
</dbReference>
<keyword evidence="1" id="KW-0489">Methyltransferase</keyword>
<dbReference type="InterPro" id="IPR001077">
    <property type="entry name" value="COMT_C"/>
</dbReference>
<dbReference type="PROSITE" id="PS51683">
    <property type="entry name" value="SAM_OMT_II"/>
    <property type="match status" value="1"/>
</dbReference>
<accession>A0ABP0YA94</accession>
<dbReference type="Pfam" id="PF08100">
    <property type="entry name" value="Dimerisation"/>
    <property type="match status" value="1"/>
</dbReference>
<dbReference type="CDD" id="cd02440">
    <property type="entry name" value="AdoMet_MTases"/>
    <property type="match status" value="1"/>
</dbReference>
<evidence type="ECO:0000313" key="7">
    <source>
        <dbReference type="Proteomes" id="UP001642487"/>
    </source>
</evidence>
<dbReference type="InterPro" id="IPR036388">
    <property type="entry name" value="WH-like_DNA-bd_sf"/>
</dbReference>
<dbReference type="PANTHER" id="PTHR11746">
    <property type="entry name" value="O-METHYLTRANSFERASE"/>
    <property type="match status" value="1"/>
</dbReference>
<dbReference type="Gene3D" id="3.40.50.150">
    <property type="entry name" value="Vaccinia Virus protein VP39"/>
    <property type="match status" value="1"/>
</dbReference>
<dbReference type="EMBL" id="OZ021736">
    <property type="protein sequence ID" value="CAK9316026.1"/>
    <property type="molecule type" value="Genomic_DNA"/>
</dbReference>
<evidence type="ECO:0000259" key="5">
    <source>
        <dbReference type="Pfam" id="PF08100"/>
    </source>
</evidence>
<dbReference type="Pfam" id="PF00891">
    <property type="entry name" value="Methyltransf_2"/>
    <property type="match status" value="1"/>
</dbReference>
<keyword evidence="7" id="KW-1185">Reference proteome</keyword>
<gene>
    <name evidence="6" type="ORF">CITCOLO1_LOCUS7872</name>
</gene>
<dbReference type="InterPro" id="IPR012967">
    <property type="entry name" value="COMT_dimerisation"/>
</dbReference>